<dbReference type="InterPro" id="IPR001227">
    <property type="entry name" value="Ac_transferase_dom_sf"/>
</dbReference>
<keyword evidence="5" id="KW-1185">Reference proteome</keyword>
<dbReference type="GO" id="GO:0044550">
    <property type="term" value="P:secondary metabolite biosynthetic process"/>
    <property type="evidence" value="ECO:0007669"/>
    <property type="project" value="TreeGrafter"/>
</dbReference>
<dbReference type="SUPFAM" id="SSF52151">
    <property type="entry name" value="FabD/lysophospholipase-like"/>
    <property type="match status" value="1"/>
</dbReference>
<comment type="caution">
    <text evidence="4">The sequence shown here is derived from an EMBL/GenBank/DDBJ whole genome shotgun (WGS) entry which is preliminary data.</text>
</comment>
<reference evidence="4" key="1">
    <citation type="submission" date="2022-11" db="EMBL/GenBank/DDBJ databases">
        <title>Chromosomal genome sequence assembly and mating type (MAT) locus characterization of the leprose asexual lichenized fungus Lepraria neglecta (Nyl.) Erichsen.</title>
        <authorList>
            <person name="Allen J.L."/>
            <person name="Pfeffer B."/>
        </authorList>
    </citation>
    <scope>NUCLEOTIDE SEQUENCE</scope>
    <source>
        <strain evidence="4">Allen 5258</strain>
    </source>
</reference>
<dbReference type="InterPro" id="IPR016036">
    <property type="entry name" value="Malonyl_transacylase_ACP-bd"/>
</dbReference>
<dbReference type="InterPro" id="IPR016035">
    <property type="entry name" value="Acyl_Trfase/lysoPLipase"/>
</dbReference>
<dbReference type="GO" id="GO:0004312">
    <property type="term" value="F:fatty acid synthase activity"/>
    <property type="evidence" value="ECO:0007669"/>
    <property type="project" value="TreeGrafter"/>
</dbReference>
<dbReference type="Pfam" id="PF22621">
    <property type="entry name" value="CurL-like_PKS_C"/>
    <property type="match status" value="1"/>
</dbReference>
<dbReference type="Proteomes" id="UP001276659">
    <property type="component" value="Unassembled WGS sequence"/>
</dbReference>
<dbReference type="SMART" id="SM00827">
    <property type="entry name" value="PKS_AT"/>
    <property type="match status" value="1"/>
</dbReference>
<proteinExistence type="predicted"/>
<dbReference type="Gene3D" id="3.40.366.10">
    <property type="entry name" value="Malonyl-Coenzyme A Acyl Carrier Protein, domain 2"/>
    <property type="match status" value="1"/>
</dbReference>
<keyword evidence="1" id="KW-0596">Phosphopantetheine</keyword>
<name>A0AAD9YZN9_9LECA</name>
<evidence type="ECO:0000313" key="5">
    <source>
        <dbReference type="Proteomes" id="UP001276659"/>
    </source>
</evidence>
<dbReference type="Gene3D" id="3.30.70.250">
    <property type="entry name" value="Malonyl-CoA ACP transacylase, ACP-binding"/>
    <property type="match status" value="1"/>
</dbReference>
<evidence type="ECO:0000313" key="4">
    <source>
        <dbReference type="EMBL" id="KAK3167718.1"/>
    </source>
</evidence>
<dbReference type="PANTHER" id="PTHR43775">
    <property type="entry name" value="FATTY ACID SYNTHASE"/>
    <property type="match status" value="1"/>
</dbReference>
<evidence type="ECO:0000256" key="1">
    <source>
        <dbReference type="ARBA" id="ARBA00022450"/>
    </source>
</evidence>
<dbReference type="Pfam" id="PF00698">
    <property type="entry name" value="Acyl_transf_1"/>
    <property type="match status" value="1"/>
</dbReference>
<feature type="domain" description="Malonyl-CoA:ACP transacylase (MAT)" evidence="3">
    <location>
        <begin position="92"/>
        <end position="295"/>
    </location>
</feature>
<dbReference type="PANTHER" id="PTHR43775:SF21">
    <property type="entry name" value="NON-REDUCING POLYKETIDE SYNTHASE AUSA-RELATED"/>
    <property type="match status" value="1"/>
</dbReference>
<evidence type="ECO:0000259" key="3">
    <source>
        <dbReference type="SMART" id="SM00827"/>
    </source>
</evidence>
<evidence type="ECO:0000256" key="2">
    <source>
        <dbReference type="ARBA" id="ARBA00022553"/>
    </source>
</evidence>
<dbReference type="InterPro" id="IPR050091">
    <property type="entry name" value="PKS_NRPS_Biosynth_Enz"/>
</dbReference>
<dbReference type="SUPFAM" id="SSF55048">
    <property type="entry name" value="Probable ACP-binding domain of malonyl-CoA ACP transacylase"/>
    <property type="match status" value="1"/>
</dbReference>
<dbReference type="Gene3D" id="3.30.70.3290">
    <property type="match status" value="1"/>
</dbReference>
<keyword evidence="2" id="KW-0597">Phosphoprotein</keyword>
<protein>
    <recommendedName>
        <fullName evidence="3">Malonyl-CoA:ACP transacylase (MAT) domain-containing protein</fullName>
    </recommendedName>
</protein>
<dbReference type="AlphaFoldDB" id="A0AAD9YZN9"/>
<sequence length="304" mass="33468">MVEGDSTYPIIISATSQEGLYANAESLGRYLQKTTPKPNLGDLAFTLSKRRKLHRQIFVTSTSDINSLAENLRIEVQTSFEVPQTPKRVVLAFGGQTKKMVDMEKSLYESHPRIKNYIDECDKIVIKRGFLSLLPLIFQSEPLNEVVTLQCGTFAMQYACAKCWIDAGLHVEAIIGHSFGELTAMVVSGVLSLQDGLKLIASRAWLMATKWGPERGTMLVVHGSRNTVRNVVAKVNASSAEPEIEIACYNAPSSQVVVGGSLAIDRTGSLLNSDPAFSGTRFPLKFDKRHSRRSRSGFSITNLL</sequence>
<gene>
    <name evidence="4" type="ORF">OEA41_010846</name>
</gene>
<organism evidence="4 5">
    <name type="scientific">Lepraria neglecta</name>
    <dbReference type="NCBI Taxonomy" id="209136"/>
    <lineage>
        <taxon>Eukaryota</taxon>
        <taxon>Fungi</taxon>
        <taxon>Dikarya</taxon>
        <taxon>Ascomycota</taxon>
        <taxon>Pezizomycotina</taxon>
        <taxon>Lecanoromycetes</taxon>
        <taxon>OSLEUM clade</taxon>
        <taxon>Lecanoromycetidae</taxon>
        <taxon>Lecanorales</taxon>
        <taxon>Lecanorineae</taxon>
        <taxon>Stereocaulaceae</taxon>
        <taxon>Lepraria</taxon>
    </lineage>
</organism>
<dbReference type="InterPro" id="IPR014043">
    <property type="entry name" value="Acyl_transferase_dom"/>
</dbReference>
<dbReference type="GO" id="GO:0006633">
    <property type="term" value="P:fatty acid biosynthetic process"/>
    <property type="evidence" value="ECO:0007669"/>
    <property type="project" value="TreeGrafter"/>
</dbReference>
<dbReference type="EMBL" id="JASNWA010000011">
    <property type="protein sequence ID" value="KAK3167718.1"/>
    <property type="molecule type" value="Genomic_DNA"/>
</dbReference>
<accession>A0AAD9YZN9</accession>